<gene>
    <name evidence="2" type="ORF">FRZ40_40105</name>
</gene>
<reference evidence="2 3" key="1">
    <citation type="journal article" date="2018" name="Int. J. Syst. Evol. Microbiol.">
        <title>Paraburkholderia azotifigens sp. nov., a nitrogen-fixing bacterium isolated from paddy soil.</title>
        <authorList>
            <person name="Choi G.M."/>
            <person name="Im W.T."/>
        </authorList>
    </citation>
    <scope>NUCLEOTIDE SEQUENCE [LARGE SCALE GENOMIC DNA]</scope>
    <source>
        <strain evidence="2 3">NF 2-5-3</strain>
    </source>
</reference>
<proteinExistence type="predicted"/>
<sequence length="455" mass="48056">MACELLKDAHDLEHFPPSWTCPFCPLLCDRLSIGTDTALTLSGTDCPRAARALAQFGPHPAEARPHLNGQPLGFADATGVAAQWLAQARQPLFAGMATDVAGTRALYRLANASAAIIDHAHGRSLMRSLTAMQDRGAFTTTLSEVRARADLIVCFGPTPSTRYPAFFSRCGVGAMPRDAAGPARREVIFVGGAIDAGLERNAHADTVVQRAVPVQDDLYETIALLNARVDPLLRGKPMPDVAPAIEALAARMLEARYVTLVWNTADLPGEHAALLVEGLDRLTKSINLTTRAGCLALGGDDGAATVNQTLTWMSGLPLRTGVHRSGLEHDPHRYDTAHLLDDEAVDALVWVASFGADLPPPQGGVPAIVLGHPGLAPICADRQAPTLFIPVSTPGIGSPGHLFRVDGGIVLPLVPIYEDTLPGVAQAAAQIEQSLRASRTNADPATMSAPKETAR</sequence>
<protein>
    <submittedName>
        <fullName evidence="2">Formylmethanofuran dehydrogenase</fullName>
    </submittedName>
</protein>
<name>A0A5C6V9Y3_9BURK</name>
<dbReference type="EMBL" id="VOQS01000005">
    <property type="protein sequence ID" value="TXC80475.1"/>
    <property type="molecule type" value="Genomic_DNA"/>
</dbReference>
<evidence type="ECO:0000313" key="3">
    <source>
        <dbReference type="Proteomes" id="UP000321776"/>
    </source>
</evidence>
<dbReference type="Proteomes" id="UP000321776">
    <property type="component" value="Unassembled WGS sequence"/>
</dbReference>
<accession>A0A5C6V9Y3</accession>
<feature type="region of interest" description="Disordered" evidence="1">
    <location>
        <begin position="435"/>
        <end position="455"/>
    </location>
</feature>
<comment type="caution">
    <text evidence="2">The sequence shown here is derived from an EMBL/GenBank/DDBJ whole genome shotgun (WGS) entry which is preliminary data.</text>
</comment>
<organism evidence="2 3">
    <name type="scientific">Paraburkholderia azotifigens</name>
    <dbReference type="NCBI Taxonomy" id="2057004"/>
    <lineage>
        <taxon>Bacteria</taxon>
        <taxon>Pseudomonadati</taxon>
        <taxon>Pseudomonadota</taxon>
        <taxon>Betaproteobacteria</taxon>
        <taxon>Burkholderiales</taxon>
        <taxon>Burkholderiaceae</taxon>
        <taxon>Paraburkholderia</taxon>
    </lineage>
</organism>
<evidence type="ECO:0000256" key="1">
    <source>
        <dbReference type="SAM" id="MobiDB-lite"/>
    </source>
</evidence>
<evidence type="ECO:0000313" key="2">
    <source>
        <dbReference type="EMBL" id="TXC80475.1"/>
    </source>
</evidence>
<dbReference type="RefSeq" id="WP_147237986.1">
    <property type="nucleotide sequence ID" value="NZ_VOQS01000005.1"/>
</dbReference>
<dbReference type="AlphaFoldDB" id="A0A5C6V9Y3"/>